<dbReference type="Pfam" id="PF00109">
    <property type="entry name" value="ketoacyl-synt"/>
    <property type="match status" value="1"/>
</dbReference>
<dbReference type="EMBL" id="QLLQ01000003">
    <property type="protein sequence ID" value="RAJ25720.1"/>
    <property type="molecule type" value="Genomic_DNA"/>
</dbReference>
<dbReference type="InterPro" id="IPR020841">
    <property type="entry name" value="PKS_Beta-ketoAc_synthase_dom"/>
</dbReference>
<dbReference type="PROSITE" id="PS52004">
    <property type="entry name" value="KS3_2"/>
    <property type="match status" value="1"/>
</dbReference>
<accession>A0A1A7R586</accession>
<gene>
    <name evidence="5" type="ORF">LX77_01135</name>
</gene>
<comment type="caution">
    <text evidence="5">The sequence shown here is derived from an EMBL/GenBank/DDBJ whole genome shotgun (WGS) entry which is preliminary data.</text>
</comment>
<reference evidence="5 6" key="1">
    <citation type="submission" date="2018-06" db="EMBL/GenBank/DDBJ databases">
        <title>Genomic Encyclopedia of Archaeal and Bacterial Type Strains, Phase II (KMG-II): from individual species to whole genera.</title>
        <authorList>
            <person name="Goeker M."/>
        </authorList>
    </citation>
    <scope>NUCLEOTIDE SEQUENCE [LARGE SCALE GENOMIC DNA]</scope>
    <source>
        <strain evidence="5 6">DSM 12408</strain>
    </source>
</reference>
<protein>
    <submittedName>
        <fullName evidence="5">3-oxoacyl-[acyl-carrier-protein] synthase-1</fullName>
    </submittedName>
</protein>
<proteinExistence type="inferred from homology"/>
<dbReference type="GO" id="GO:0004315">
    <property type="term" value="F:3-oxoacyl-[acyl-carrier-protein] synthase activity"/>
    <property type="evidence" value="ECO:0007669"/>
    <property type="project" value="TreeGrafter"/>
</dbReference>
<dbReference type="STRING" id="49280.A9996_03630"/>
<comment type="similarity">
    <text evidence="1 3">Belongs to the thiolase-like superfamily. Beta-ketoacyl-ACP synthases family.</text>
</comment>
<dbReference type="Pfam" id="PF02801">
    <property type="entry name" value="Ketoacyl-synt_C"/>
    <property type="match status" value="1"/>
</dbReference>
<dbReference type="InterPro" id="IPR014030">
    <property type="entry name" value="Ketoacyl_synth_N"/>
</dbReference>
<dbReference type="InterPro" id="IPR016039">
    <property type="entry name" value="Thiolase-like"/>
</dbReference>
<dbReference type="AlphaFoldDB" id="A0A1A7R586"/>
<organism evidence="5 6">
    <name type="scientific">Gelidibacter algens</name>
    <dbReference type="NCBI Taxonomy" id="49280"/>
    <lineage>
        <taxon>Bacteria</taxon>
        <taxon>Pseudomonadati</taxon>
        <taxon>Bacteroidota</taxon>
        <taxon>Flavobacteriia</taxon>
        <taxon>Flavobacteriales</taxon>
        <taxon>Flavobacteriaceae</taxon>
        <taxon>Gelidibacter</taxon>
    </lineage>
</organism>
<evidence type="ECO:0000256" key="1">
    <source>
        <dbReference type="ARBA" id="ARBA00008467"/>
    </source>
</evidence>
<keyword evidence="2 3" id="KW-0808">Transferase</keyword>
<dbReference type="SUPFAM" id="SSF53901">
    <property type="entry name" value="Thiolase-like"/>
    <property type="match status" value="1"/>
</dbReference>
<dbReference type="InterPro" id="IPR000794">
    <property type="entry name" value="Beta-ketoacyl_synthase"/>
</dbReference>
<sequence length="381" mass="41241">MPNCYLSYNNILSSLGFDTTSVFEHLKTGKSGIQPVQDPTRFYKSVFAAVIPTDTLNSEFETLEAKHQYTRLEKMLIVSLSKTIKASGVTINNRIGLIISTTKGNIDILNSQSQFPNERVYLGTLGHVVKDFFSFENDAIVISNACVSGVLAVAVAKRYIQEGLYDAVFVVAGDLVSDFVISGFNSFQALSHGPCRPYDKDRIGINLGEVAASVLVTTKKEELSEDAVEVLGEGSCNDANHISGPSRTGEGLYRSITSALKEANMHSNDIDYISAHGTATAFNDEMEAIAFNRLRLHETPLHSLKGYFGHTLGASGLLETLVGMQSLRQNTLIASAGFETLGVSKPLNIITKTTAKELRTFLKTASGFGGCNTAALFRKVS</sequence>
<name>A0A1A7R586_9FLAO</name>
<evidence type="ECO:0000313" key="6">
    <source>
        <dbReference type="Proteomes" id="UP000248987"/>
    </source>
</evidence>
<keyword evidence="6" id="KW-1185">Reference proteome</keyword>
<evidence type="ECO:0000256" key="2">
    <source>
        <dbReference type="ARBA" id="ARBA00022679"/>
    </source>
</evidence>
<evidence type="ECO:0000256" key="3">
    <source>
        <dbReference type="RuleBase" id="RU003694"/>
    </source>
</evidence>
<evidence type="ECO:0000259" key="4">
    <source>
        <dbReference type="PROSITE" id="PS52004"/>
    </source>
</evidence>
<dbReference type="GO" id="GO:0006633">
    <property type="term" value="P:fatty acid biosynthetic process"/>
    <property type="evidence" value="ECO:0007669"/>
    <property type="project" value="TreeGrafter"/>
</dbReference>
<dbReference type="OrthoDB" id="9808669at2"/>
<evidence type="ECO:0000313" key="5">
    <source>
        <dbReference type="EMBL" id="RAJ25720.1"/>
    </source>
</evidence>
<dbReference type="Proteomes" id="UP000248987">
    <property type="component" value="Unassembled WGS sequence"/>
</dbReference>
<dbReference type="RefSeq" id="WP_066430966.1">
    <property type="nucleotide sequence ID" value="NZ_LZRN01000005.1"/>
</dbReference>
<dbReference type="SMART" id="SM00825">
    <property type="entry name" value="PKS_KS"/>
    <property type="match status" value="1"/>
</dbReference>
<dbReference type="PANTHER" id="PTHR11712:SF336">
    <property type="entry name" value="3-OXOACYL-[ACYL-CARRIER-PROTEIN] SYNTHASE, MITOCHONDRIAL"/>
    <property type="match status" value="1"/>
</dbReference>
<dbReference type="InterPro" id="IPR014031">
    <property type="entry name" value="Ketoacyl_synth_C"/>
</dbReference>
<dbReference type="PANTHER" id="PTHR11712">
    <property type="entry name" value="POLYKETIDE SYNTHASE-RELATED"/>
    <property type="match status" value="1"/>
</dbReference>
<feature type="domain" description="Ketosynthase family 3 (KS3)" evidence="4">
    <location>
        <begin position="1"/>
        <end position="379"/>
    </location>
</feature>
<dbReference type="Gene3D" id="3.40.47.10">
    <property type="match status" value="2"/>
</dbReference>